<name>A0A240EGX9_9VIBR</name>
<keyword evidence="3" id="KW-1185">Reference proteome</keyword>
<sequence>MKIILSIIWLFVLAAGCANQEHQNYIVEEMAKNRANIIKSHTPKPVRWGTITDAYNDDDTVVVIIDSSESDYINILNGREEIIERICSNQDVVNIISRGVSYRFIVNHSNKRSIFSLKKC</sequence>
<proteinExistence type="predicted"/>
<evidence type="ECO:0000256" key="1">
    <source>
        <dbReference type="SAM" id="SignalP"/>
    </source>
</evidence>
<evidence type="ECO:0000313" key="2">
    <source>
        <dbReference type="EMBL" id="SNX47449.1"/>
    </source>
</evidence>
<dbReference type="Pfam" id="PF16549">
    <property type="entry name" value="T2SSS_2"/>
    <property type="match status" value="1"/>
</dbReference>
<dbReference type="RefSeq" id="WP_158296057.1">
    <property type="nucleotide sequence ID" value="NZ_JBHSII010000001.1"/>
</dbReference>
<dbReference type="AlphaFoldDB" id="A0A240EGX9"/>
<dbReference type="InterPro" id="IPR016502">
    <property type="entry name" value="T2SSS_2"/>
</dbReference>
<organism evidence="2 3">
    <name type="scientific">Vibrio thalassae</name>
    <dbReference type="NCBI Taxonomy" id="1243014"/>
    <lineage>
        <taxon>Bacteria</taxon>
        <taxon>Pseudomonadati</taxon>
        <taxon>Pseudomonadota</taxon>
        <taxon>Gammaproteobacteria</taxon>
        <taxon>Vibrionales</taxon>
        <taxon>Vibrionaceae</taxon>
        <taxon>Vibrio</taxon>
    </lineage>
</organism>
<evidence type="ECO:0000313" key="3">
    <source>
        <dbReference type="Proteomes" id="UP000219336"/>
    </source>
</evidence>
<accession>A0A240EGX9</accession>
<gene>
    <name evidence="2" type="ORF">VTH8203_01053</name>
</gene>
<dbReference type="EMBL" id="OANU01000009">
    <property type="protein sequence ID" value="SNX47449.1"/>
    <property type="molecule type" value="Genomic_DNA"/>
</dbReference>
<feature type="chain" id="PRO_5011969553" description="Lipoprotein" evidence="1">
    <location>
        <begin position="21"/>
        <end position="120"/>
    </location>
</feature>
<dbReference type="Proteomes" id="UP000219336">
    <property type="component" value="Unassembled WGS sequence"/>
</dbReference>
<dbReference type="PROSITE" id="PS51257">
    <property type="entry name" value="PROKAR_LIPOPROTEIN"/>
    <property type="match status" value="1"/>
</dbReference>
<dbReference type="Gene3D" id="3.30.300.250">
    <property type="match status" value="1"/>
</dbReference>
<keyword evidence="1" id="KW-0732">Signal</keyword>
<evidence type="ECO:0008006" key="4">
    <source>
        <dbReference type="Google" id="ProtNLM"/>
    </source>
</evidence>
<feature type="signal peptide" evidence="1">
    <location>
        <begin position="1"/>
        <end position="20"/>
    </location>
</feature>
<reference evidence="3" key="1">
    <citation type="submission" date="2016-06" db="EMBL/GenBank/DDBJ databases">
        <authorList>
            <person name="Rodrigo-Torres L."/>
            <person name="Arahal R.D."/>
            <person name="Lucena T."/>
        </authorList>
    </citation>
    <scope>NUCLEOTIDE SEQUENCE [LARGE SCALE GENOMIC DNA]</scope>
    <source>
        <strain evidence="3">CECT8203</strain>
    </source>
</reference>
<protein>
    <recommendedName>
        <fullName evidence="4">Lipoprotein</fullName>
    </recommendedName>
</protein>